<evidence type="ECO:0000313" key="2">
    <source>
        <dbReference type="EnsemblPlants" id="AET01654"/>
    </source>
</evidence>
<organism evidence="1 3">
    <name type="scientific">Medicago truncatula</name>
    <name type="common">Barrel medic</name>
    <name type="synonym">Medicago tribuloides</name>
    <dbReference type="NCBI Taxonomy" id="3880"/>
    <lineage>
        <taxon>Eukaryota</taxon>
        <taxon>Viridiplantae</taxon>
        <taxon>Streptophyta</taxon>
        <taxon>Embryophyta</taxon>
        <taxon>Tracheophyta</taxon>
        <taxon>Spermatophyta</taxon>
        <taxon>Magnoliopsida</taxon>
        <taxon>eudicotyledons</taxon>
        <taxon>Gunneridae</taxon>
        <taxon>Pentapetalae</taxon>
        <taxon>rosids</taxon>
        <taxon>fabids</taxon>
        <taxon>Fabales</taxon>
        <taxon>Fabaceae</taxon>
        <taxon>Papilionoideae</taxon>
        <taxon>50 kb inversion clade</taxon>
        <taxon>NPAAA clade</taxon>
        <taxon>Hologalegina</taxon>
        <taxon>IRL clade</taxon>
        <taxon>Trifolieae</taxon>
        <taxon>Medicago</taxon>
    </lineage>
</organism>
<dbReference type="EMBL" id="CM001224">
    <property type="protein sequence ID" value="AET01654.2"/>
    <property type="molecule type" value="Genomic_DNA"/>
</dbReference>
<evidence type="ECO:0000313" key="1">
    <source>
        <dbReference type="EMBL" id="AET01654.2"/>
    </source>
</evidence>
<accession>G7LIA4</accession>
<dbReference type="HOGENOM" id="CLU_2625756_0_0_1"/>
<evidence type="ECO:0000313" key="3">
    <source>
        <dbReference type="Proteomes" id="UP000002051"/>
    </source>
</evidence>
<proteinExistence type="predicted"/>
<reference evidence="1 3" key="2">
    <citation type="journal article" date="2014" name="BMC Genomics">
        <title>An improved genome release (version Mt4.0) for the model legume Medicago truncatula.</title>
        <authorList>
            <person name="Tang H."/>
            <person name="Krishnakumar V."/>
            <person name="Bidwell S."/>
            <person name="Rosen B."/>
            <person name="Chan A."/>
            <person name="Zhou S."/>
            <person name="Gentzbittel L."/>
            <person name="Childs K.L."/>
            <person name="Yandell M."/>
            <person name="Gundlach H."/>
            <person name="Mayer K.F."/>
            <person name="Schwartz D.C."/>
            <person name="Town C.D."/>
        </authorList>
    </citation>
    <scope>GENOME REANNOTATION</scope>
    <source>
        <strain evidence="2 3">cv. Jemalong A17</strain>
    </source>
</reference>
<accession>A0A0C3XXB5</accession>
<name>G7LIA4_MEDTR</name>
<dbReference type="Proteomes" id="UP000002051">
    <property type="component" value="Chromosome 8"/>
</dbReference>
<dbReference type="PaxDb" id="3880-AET01654"/>
<sequence length="78" mass="8742">MIEGGKLIFGLEKSPKNLHVRVVLKESGRSIACFRRSRFRGGLGAIVHRKMDVCMNEGMKKIIEKDVYDVLVLNASPV</sequence>
<reference evidence="1 3" key="1">
    <citation type="journal article" date="2011" name="Nature">
        <title>The Medicago genome provides insight into the evolution of rhizobial symbioses.</title>
        <authorList>
            <person name="Young N.D."/>
            <person name="Debelle F."/>
            <person name="Oldroyd G.E."/>
            <person name="Geurts R."/>
            <person name="Cannon S.B."/>
            <person name="Udvardi M.K."/>
            <person name="Benedito V.A."/>
            <person name="Mayer K.F."/>
            <person name="Gouzy J."/>
            <person name="Schoof H."/>
            <person name="Van de Peer Y."/>
            <person name="Proost S."/>
            <person name="Cook D.R."/>
            <person name="Meyers B.C."/>
            <person name="Spannagl M."/>
            <person name="Cheung F."/>
            <person name="De Mita S."/>
            <person name="Krishnakumar V."/>
            <person name="Gundlach H."/>
            <person name="Zhou S."/>
            <person name="Mudge J."/>
            <person name="Bharti A.K."/>
            <person name="Murray J.D."/>
            <person name="Naoumkina M.A."/>
            <person name="Rosen B."/>
            <person name="Silverstein K.A."/>
            <person name="Tang H."/>
            <person name="Rombauts S."/>
            <person name="Zhao P.X."/>
            <person name="Zhou P."/>
            <person name="Barbe V."/>
            <person name="Bardou P."/>
            <person name="Bechner M."/>
            <person name="Bellec A."/>
            <person name="Berger A."/>
            <person name="Berges H."/>
            <person name="Bidwell S."/>
            <person name="Bisseling T."/>
            <person name="Choisne N."/>
            <person name="Couloux A."/>
            <person name="Denny R."/>
            <person name="Deshpande S."/>
            <person name="Dai X."/>
            <person name="Doyle J.J."/>
            <person name="Dudez A.M."/>
            <person name="Farmer A.D."/>
            <person name="Fouteau S."/>
            <person name="Franken C."/>
            <person name="Gibelin C."/>
            <person name="Gish J."/>
            <person name="Goldstein S."/>
            <person name="Gonzalez A.J."/>
            <person name="Green P.J."/>
            <person name="Hallab A."/>
            <person name="Hartog M."/>
            <person name="Hua A."/>
            <person name="Humphray S.J."/>
            <person name="Jeong D.H."/>
            <person name="Jing Y."/>
            <person name="Jocker A."/>
            <person name="Kenton S.M."/>
            <person name="Kim D.J."/>
            <person name="Klee K."/>
            <person name="Lai H."/>
            <person name="Lang C."/>
            <person name="Lin S."/>
            <person name="Macmil S.L."/>
            <person name="Magdelenat G."/>
            <person name="Matthews L."/>
            <person name="McCorrison J."/>
            <person name="Monaghan E.L."/>
            <person name="Mun J.H."/>
            <person name="Najar F.Z."/>
            <person name="Nicholson C."/>
            <person name="Noirot C."/>
            <person name="O'Bleness M."/>
            <person name="Paule C.R."/>
            <person name="Poulain J."/>
            <person name="Prion F."/>
            <person name="Qin B."/>
            <person name="Qu C."/>
            <person name="Retzel E.F."/>
            <person name="Riddle C."/>
            <person name="Sallet E."/>
            <person name="Samain S."/>
            <person name="Samson N."/>
            <person name="Sanders I."/>
            <person name="Saurat O."/>
            <person name="Scarpelli C."/>
            <person name="Schiex T."/>
            <person name="Segurens B."/>
            <person name="Severin A.J."/>
            <person name="Sherrier D.J."/>
            <person name="Shi R."/>
            <person name="Sims S."/>
            <person name="Singer S.R."/>
            <person name="Sinharoy S."/>
            <person name="Sterck L."/>
            <person name="Viollet A."/>
            <person name="Wang B.B."/>
            <person name="Wang K."/>
            <person name="Wang M."/>
            <person name="Wang X."/>
            <person name="Warfsmann J."/>
            <person name="Weissenbach J."/>
            <person name="White D.D."/>
            <person name="White J.D."/>
            <person name="Wiley G.B."/>
            <person name="Wincker P."/>
            <person name="Xing Y."/>
            <person name="Yang L."/>
            <person name="Yao Z."/>
            <person name="Ying F."/>
            <person name="Zhai J."/>
            <person name="Zhou L."/>
            <person name="Zuber A."/>
            <person name="Denarie J."/>
            <person name="Dixon R.A."/>
            <person name="May G.D."/>
            <person name="Schwartz D.C."/>
            <person name="Rogers J."/>
            <person name="Quetier F."/>
            <person name="Town C.D."/>
            <person name="Roe B.A."/>
        </authorList>
    </citation>
    <scope>NUCLEOTIDE SEQUENCE [LARGE SCALE GENOMIC DNA]</scope>
    <source>
        <strain evidence="1">A17</strain>
        <strain evidence="2 3">cv. Jemalong A17</strain>
    </source>
</reference>
<dbReference type="EnsemblPlants" id="AET01654">
    <property type="protein sequence ID" value="AET01654"/>
    <property type="gene ID" value="MTR_8g018470"/>
</dbReference>
<keyword evidence="3" id="KW-1185">Reference proteome</keyword>
<dbReference type="AlphaFoldDB" id="G7LIA4"/>
<gene>
    <name evidence="1" type="ordered locus">MTR_8g018470</name>
</gene>
<protein>
    <submittedName>
        <fullName evidence="1 2">Uncharacterized protein</fullName>
    </submittedName>
</protein>
<reference evidence="2" key="3">
    <citation type="submission" date="2015-04" db="UniProtKB">
        <authorList>
            <consortium name="EnsemblPlants"/>
        </authorList>
    </citation>
    <scope>IDENTIFICATION</scope>
    <source>
        <strain evidence="2">cv. Jemalong A17</strain>
    </source>
</reference>